<organism evidence="2 3">
    <name type="scientific">Albidovulum aquaemixtae</name>
    <dbReference type="NCBI Taxonomy" id="1542388"/>
    <lineage>
        <taxon>Bacteria</taxon>
        <taxon>Pseudomonadati</taxon>
        <taxon>Pseudomonadota</taxon>
        <taxon>Alphaproteobacteria</taxon>
        <taxon>Rhodobacterales</taxon>
        <taxon>Paracoccaceae</taxon>
        <taxon>Albidovulum</taxon>
    </lineage>
</organism>
<name>A0A2R8BM05_9RHOB</name>
<gene>
    <name evidence="2" type="ORF">DEA8626_03434</name>
</gene>
<proteinExistence type="predicted"/>
<evidence type="ECO:0000256" key="1">
    <source>
        <dbReference type="SAM" id="SignalP"/>
    </source>
</evidence>
<accession>A0A2R8BM05</accession>
<sequence length="484" mass="50930">MSLAFRAGTALSLFIASGPAFSEPATPEGATRLKELFQTYLGNTPDVITVTPGGENYRAVVDPNPFFALGAEAGLTGTVTPMTLTLTDQGGGKWGVEQDEPFALTIDVPDVFSLDLRIAQSRWSGVFDEALIAFEQAEAEISGMRLEETFAEPGGPKMSITYAIDEMSYVSRATAAMGGGVDATMDYKVSGIVETISSAPNPDMPIPVSATFTIDSYDAAGEVKGMRTQGLYALLSWFVAHPSEEEIEADLAGTSDAIAAALPIFEALHLSGTFDNLDVVTPFGAGGADAGRFDIDLNGVVGEGRLREMVALQGLRLPEELMPDWVPQLLPDEVTLDFAVSGFDLAAPAAMLLEAMAENKEPDDARQAEILRALLPDGKLHVTFGPAGAASDIYDVDIEAEIVAGPADEPAGSAFISAGGIEAVLEALNDAPDDVRQGAVPAIMMMRGIAKPEEGGRYSWDVEFAGEKKVLVNGIDLTALSKGQ</sequence>
<keyword evidence="1" id="KW-0732">Signal</keyword>
<dbReference type="Proteomes" id="UP000244924">
    <property type="component" value="Unassembled WGS sequence"/>
</dbReference>
<dbReference type="AlphaFoldDB" id="A0A2R8BM05"/>
<dbReference type="RefSeq" id="WP_181366500.1">
    <property type="nucleotide sequence ID" value="NZ_OMOQ01000003.1"/>
</dbReference>
<keyword evidence="3" id="KW-1185">Reference proteome</keyword>
<feature type="signal peptide" evidence="1">
    <location>
        <begin position="1"/>
        <end position="22"/>
    </location>
</feature>
<evidence type="ECO:0000313" key="3">
    <source>
        <dbReference type="Proteomes" id="UP000244924"/>
    </source>
</evidence>
<feature type="chain" id="PRO_5015362466" description="DUF2125 domain-containing protein" evidence="1">
    <location>
        <begin position="23"/>
        <end position="484"/>
    </location>
</feature>
<dbReference type="EMBL" id="OMOQ01000003">
    <property type="protein sequence ID" value="SPH24383.1"/>
    <property type="molecule type" value="Genomic_DNA"/>
</dbReference>
<evidence type="ECO:0000313" key="2">
    <source>
        <dbReference type="EMBL" id="SPH24383.1"/>
    </source>
</evidence>
<reference evidence="2 3" key="1">
    <citation type="submission" date="2018-03" db="EMBL/GenBank/DDBJ databases">
        <authorList>
            <person name="Keele B.F."/>
        </authorList>
    </citation>
    <scope>NUCLEOTIDE SEQUENCE [LARGE SCALE GENOMIC DNA]</scope>
    <source>
        <strain evidence="2 3">CECT 8626</strain>
    </source>
</reference>
<protein>
    <recommendedName>
        <fullName evidence="4">DUF2125 domain-containing protein</fullName>
    </recommendedName>
</protein>
<evidence type="ECO:0008006" key="4">
    <source>
        <dbReference type="Google" id="ProtNLM"/>
    </source>
</evidence>